<proteinExistence type="predicted"/>
<evidence type="ECO:0000313" key="1">
    <source>
        <dbReference type="EMBL" id="KAK7256673.1"/>
    </source>
</evidence>
<comment type="caution">
    <text evidence="1">The sequence shown here is derived from an EMBL/GenBank/DDBJ whole genome shotgun (WGS) entry which is preliminary data.</text>
</comment>
<protein>
    <submittedName>
        <fullName evidence="1">Uncharacterized protein</fullName>
    </submittedName>
</protein>
<keyword evidence="2" id="KW-1185">Reference proteome</keyword>
<reference evidence="1 2" key="1">
    <citation type="submission" date="2024-01" db="EMBL/GenBank/DDBJ databases">
        <title>The genomes of 5 underutilized Papilionoideae crops provide insights into root nodulation and disease resistanc.</title>
        <authorList>
            <person name="Yuan L."/>
        </authorList>
    </citation>
    <scope>NUCLEOTIDE SEQUENCE [LARGE SCALE GENOMIC DNA]</scope>
    <source>
        <strain evidence="1">ZHUSHIDOU_FW_LH</strain>
        <tissue evidence="1">Leaf</tissue>
    </source>
</reference>
<evidence type="ECO:0000313" key="2">
    <source>
        <dbReference type="Proteomes" id="UP001372338"/>
    </source>
</evidence>
<sequence>MTGGHGCISEEGEAELEAKSIVVYAVDGVDSPQDRLEPWARGTASKTEGDVAAVDIVGGVVLSHFSKSEVSILSHFRPSGWVLEALHVDTASGVSIDKDTDKSTKVWKSSLRFSPSSRKHAIKEIKVVAYKYGNVVHFGEHDCNIQGYVVPVVCD</sequence>
<dbReference type="AlphaFoldDB" id="A0AAN9HUH4"/>
<organism evidence="1 2">
    <name type="scientific">Crotalaria pallida</name>
    <name type="common">Smooth rattlebox</name>
    <name type="synonym">Crotalaria striata</name>
    <dbReference type="NCBI Taxonomy" id="3830"/>
    <lineage>
        <taxon>Eukaryota</taxon>
        <taxon>Viridiplantae</taxon>
        <taxon>Streptophyta</taxon>
        <taxon>Embryophyta</taxon>
        <taxon>Tracheophyta</taxon>
        <taxon>Spermatophyta</taxon>
        <taxon>Magnoliopsida</taxon>
        <taxon>eudicotyledons</taxon>
        <taxon>Gunneridae</taxon>
        <taxon>Pentapetalae</taxon>
        <taxon>rosids</taxon>
        <taxon>fabids</taxon>
        <taxon>Fabales</taxon>
        <taxon>Fabaceae</taxon>
        <taxon>Papilionoideae</taxon>
        <taxon>50 kb inversion clade</taxon>
        <taxon>genistoids sensu lato</taxon>
        <taxon>core genistoids</taxon>
        <taxon>Crotalarieae</taxon>
        <taxon>Crotalaria</taxon>
    </lineage>
</organism>
<gene>
    <name evidence="1" type="ORF">RIF29_30128</name>
</gene>
<dbReference type="EMBL" id="JAYWIO010000006">
    <property type="protein sequence ID" value="KAK7256673.1"/>
    <property type="molecule type" value="Genomic_DNA"/>
</dbReference>
<dbReference type="Proteomes" id="UP001372338">
    <property type="component" value="Unassembled WGS sequence"/>
</dbReference>
<accession>A0AAN9HUH4</accession>
<name>A0AAN9HUH4_CROPI</name>